<name>M7XH96_9BACT</name>
<comment type="caution">
    <text evidence="2">The sequence shown here is derived from an EMBL/GenBank/DDBJ whole genome shotgun (WGS) entry which is preliminary data.</text>
</comment>
<gene>
    <name evidence="2" type="ORF">C943_04212</name>
</gene>
<feature type="region of interest" description="Disordered" evidence="1">
    <location>
        <begin position="34"/>
        <end position="63"/>
    </location>
</feature>
<reference evidence="2" key="1">
    <citation type="submission" date="2013-01" db="EMBL/GenBank/DDBJ databases">
        <title>Genome assembly of Mariniradius saccharolyticus AK6.</title>
        <authorList>
            <person name="Vaidya B."/>
            <person name="Khatri I."/>
            <person name="Tanuku N.R.S."/>
            <person name="Subramanian S."/>
            <person name="Pinnaka A."/>
        </authorList>
    </citation>
    <scope>NUCLEOTIDE SEQUENCE [LARGE SCALE GENOMIC DNA]</scope>
    <source>
        <strain evidence="2">AK6</strain>
    </source>
</reference>
<evidence type="ECO:0000313" key="2">
    <source>
        <dbReference type="EMBL" id="EMS33893.1"/>
    </source>
</evidence>
<protein>
    <submittedName>
        <fullName evidence="2">Uncharacterized protein</fullName>
    </submittedName>
</protein>
<sequence>MILNVDCVAIPWSFHQRFIPMLLFFLSKKVTNPDNYRETRKSNPRPSLKAPAGPADFHSPRPI</sequence>
<evidence type="ECO:0000256" key="1">
    <source>
        <dbReference type="SAM" id="MobiDB-lite"/>
    </source>
</evidence>
<evidence type="ECO:0000313" key="3">
    <source>
        <dbReference type="Proteomes" id="UP000010953"/>
    </source>
</evidence>
<dbReference type="EMBL" id="AMZY02000008">
    <property type="protein sequence ID" value="EMS33893.1"/>
    <property type="molecule type" value="Genomic_DNA"/>
</dbReference>
<keyword evidence="3" id="KW-1185">Reference proteome</keyword>
<dbReference type="AlphaFoldDB" id="M7XH96"/>
<dbReference type="Proteomes" id="UP000010953">
    <property type="component" value="Unassembled WGS sequence"/>
</dbReference>
<dbReference type="InParanoid" id="M7XH96"/>
<organism evidence="2 3">
    <name type="scientific">Mariniradius saccharolyticus AK6</name>
    <dbReference type="NCBI Taxonomy" id="1239962"/>
    <lineage>
        <taxon>Bacteria</taxon>
        <taxon>Pseudomonadati</taxon>
        <taxon>Bacteroidota</taxon>
        <taxon>Cytophagia</taxon>
        <taxon>Cytophagales</taxon>
        <taxon>Cyclobacteriaceae</taxon>
        <taxon>Mariniradius</taxon>
    </lineage>
</organism>
<proteinExistence type="predicted"/>
<accession>M7XH96</accession>